<dbReference type="InterPro" id="IPR013792">
    <property type="entry name" value="RNA3'P_cycl/enolpyr_Trfase_a/b"/>
</dbReference>
<dbReference type="EC" id="2.5.1.19" evidence="3"/>
<organism evidence="11 12">
    <name type="scientific">Devosia oryziradicis</name>
    <dbReference type="NCBI Taxonomy" id="2801335"/>
    <lineage>
        <taxon>Bacteria</taxon>
        <taxon>Pseudomonadati</taxon>
        <taxon>Pseudomonadota</taxon>
        <taxon>Alphaproteobacteria</taxon>
        <taxon>Hyphomicrobiales</taxon>
        <taxon>Devosiaceae</taxon>
        <taxon>Devosia</taxon>
    </lineage>
</organism>
<keyword evidence="4" id="KW-0028">Amino-acid biosynthesis</keyword>
<dbReference type="PANTHER" id="PTHR21090:SF5">
    <property type="entry name" value="PENTAFUNCTIONAL AROM POLYPEPTIDE"/>
    <property type="match status" value="1"/>
</dbReference>
<evidence type="ECO:0000256" key="7">
    <source>
        <dbReference type="ARBA" id="ARBA00030046"/>
    </source>
</evidence>
<comment type="catalytic activity">
    <reaction evidence="8">
        <text>3-phosphoshikimate + phosphoenolpyruvate = 5-O-(1-carboxyvinyl)-3-phosphoshikimate + phosphate</text>
        <dbReference type="Rhea" id="RHEA:21256"/>
        <dbReference type="ChEBI" id="CHEBI:43474"/>
        <dbReference type="ChEBI" id="CHEBI:57701"/>
        <dbReference type="ChEBI" id="CHEBI:58702"/>
        <dbReference type="ChEBI" id="CHEBI:145989"/>
        <dbReference type="EC" id="2.5.1.19"/>
    </reaction>
    <physiologicalReaction direction="left-to-right" evidence="8">
        <dbReference type="Rhea" id="RHEA:21257"/>
    </physiologicalReaction>
</comment>
<feature type="domain" description="Enolpyruvate transferase" evidence="10">
    <location>
        <begin position="20"/>
        <end position="433"/>
    </location>
</feature>
<evidence type="ECO:0000256" key="3">
    <source>
        <dbReference type="ARBA" id="ARBA00012450"/>
    </source>
</evidence>
<dbReference type="SUPFAM" id="SSF55205">
    <property type="entry name" value="EPT/RTPC-like"/>
    <property type="match status" value="1"/>
</dbReference>
<dbReference type="InterPro" id="IPR006264">
    <property type="entry name" value="EPSP_synthase"/>
</dbReference>
<dbReference type="InterPro" id="IPR036968">
    <property type="entry name" value="Enolpyruvate_Tfrase_sf"/>
</dbReference>
<evidence type="ECO:0000256" key="6">
    <source>
        <dbReference type="ARBA" id="ARBA00023141"/>
    </source>
</evidence>
<name>A0ABX7BXZ2_9HYPH</name>
<proteinExistence type="inferred from homology"/>
<feature type="region of interest" description="Disordered" evidence="9">
    <location>
        <begin position="1"/>
        <end position="23"/>
    </location>
</feature>
<evidence type="ECO:0000259" key="10">
    <source>
        <dbReference type="Pfam" id="PF00275"/>
    </source>
</evidence>
<dbReference type="InterPro" id="IPR001986">
    <property type="entry name" value="Enolpyruvate_Tfrase_dom"/>
</dbReference>
<dbReference type="PIRSF" id="PIRSF000505">
    <property type="entry name" value="EPSPS"/>
    <property type="match status" value="1"/>
</dbReference>
<dbReference type="Gene3D" id="3.65.10.10">
    <property type="entry name" value="Enolpyruvate transferase domain"/>
    <property type="match status" value="2"/>
</dbReference>
<gene>
    <name evidence="11" type="ORF">JI749_01665</name>
</gene>
<sequence length="450" mass="45169">MIQTAHPIPADSGPLASHGANPLSGRFATPGDRAIAHRALIVSALAVGHSTIEGLPDSAEVLATAAALRQLGVRLEARDGAWHVYGLGVGGLLEPQGPLELGLAGEGGPLLLGLLAPYPFSTRCSGGPALTSQPLLDALARIGTTVTQGGGLTVTLHGPIMPLPLRHEMAAASATVKSALLLAGAQMAGRTTIVEPVATSDHTEKLLADFGATIAVHSDEAGGASIGVTGLAELQPRRVLVPGDPSAAAYALVAALVVPGSDLTIEKVLVNPARTGLIDTLLEMGGDIQFLNQHESQGEHVADLRVRSSRLKGIHVGAGHAAAMLDDIPALAVAAAYAQGETVIEGLAPLRAVGGDRLAATAAGLATSKVTVTEGEDSLTIGGIGKVEGGGMVASRGDGAVAMSFLVLGLASHKRVTLDDTSGIATSFPGFVAAMTAAGARFEPVKGRLG</sequence>
<dbReference type="Proteomes" id="UP000595460">
    <property type="component" value="Chromosome"/>
</dbReference>
<dbReference type="Pfam" id="PF00275">
    <property type="entry name" value="EPSP_synthase"/>
    <property type="match status" value="1"/>
</dbReference>
<protein>
    <recommendedName>
        <fullName evidence="3">3-phosphoshikimate 1-carboxyvinyltransferase</fullName>
        <ecNumber evidence="3">2.5.1.19</ecNumber>
    </recommendedName>
    <alternativeName>
        <fullName evidence="7">5-enolpyruvylshikimate-3-phosphate synthase</fullName>
    </alternativeName>
</protein>
<accession>A0ABX7BXZ2</accession>
<evidence type="ECO:0000256" key="1">
    <source>
        <dbReference type="ARBA" id="ARBA00004811"/>
    </source>
</evidence>
<keyword evidence="5" id="KW-0808">Transferase</keyword>
<comment type="pathway">
    <text evidence="1">Metabolic intermediate biosynthesis; chorismate biosynthesis; chorismate from D-erythrose 4-phosphate and phosphoenolpyruvate: step 6/7.</text>
</comment>
<dbReference type="PANTHER" id="PTHR21090">
    <property type="entry name" value="AROM/DEHYDROQUINATE SYNTHASE"/>
    <property type="match status" value="1"/>
</dbReference>
<keyword evidence="12" id="KW-1185">Reference proteome</keyword>
<evidence type="ECO:0000256" key="5">
    <source>
        <dbReference type="ARBA" id="ARBA00022679"/>
    </source>
</evidence>
<evidence type="ECO:0000256" key="9">
    <source>
        <dbReference type="SAM" id="MobiDB-lite"/>
    </source>
</evidence>
<evidence type="ECO:0000256" key="2">
    <source>
        <dbReference type="ARBA" id="ARBA00009948"/>
    </source>
</evidence>
<reference evidence="11 12" key="1">
    <citation type="submission" date="2021-01" db="EMBL/GenBank/DDBJ databases">
        <title>Genome seq and assembly of Devosia sp. G19.</title>
        <authorList>
            <person name="Chhetri G."/>
        </authorList>
    </citation>
    <scope>NUCLEOTIDE SEQUENCE [LARGE SCALE GENOMIC DNA]</scope>
    <source>
        <strain evidence="11 12">G19</strain>
    </source>
</reference>
<evidence type="ECO:0000256" key="8">
    <source>
        <dbReference type="ARBA" id="ARBA00044633"/>
    </source>
</evidence>
<keyword evidence="6" id="KW-0057">Aromatic amino acid biosynthesis</keyword>
<comment type="similarity">
    <text evidence="2">Belongs to the EPSP synthase family.</text>
</comment>
<evidence type="ECO:0000313" key="11">
    <source>
        <dbReference type="EMBL" id="QQR36373.1"/>
    </source>
</evidence>
<dbReference type="RefSeq" id="WP_201657924.1">
    <property type="nucleotide sequence ID" value="NZ_CP068047.1"/>
</dbReference>
<dbReference type="EMBL" id="CP068047">
    <property type="protein sequence ID" value="QQR36373.1"/>
    <property type="molecule type" value="Genomic_DNA"/>
</dbReference>
<evidence type="ECO:0000313" key="12">
    <source>
        <dbReference type="Proteomes" id="UP000595460"/>
    </source>
</evidence>
<evidence type="ECO:0000256" key="4">
    <source>
        <dbReference type="ARBA" id="ARBA00022605"/>
    </source>
</evidence>